<evidence type="ECO:0000313" key="4">
    <source>
        <dbReference type="EMBL" id="ACU75704.1"/>
    </source>
</evidence>
<comment type="similarity">
    <text evidence="1 2">Belongs to the glycosyl hydrolase 31 family.</text>
</comment>
<organism evidence="4 5">
    <name type="scientific">Catenulispora acidiphila (strain DSM 44928 / JCM 14897 / NBRC 102108 / NRRL B-24433 / ID139908)</name>
    <dbReference type="NCBI Taxonomy" id="479433"/>
    <lineage>
        <taxon>Bacteria</taxon>
        <taxon>Bacillati</taxon>
        <taxon>Actinomycetota</taxon>
        <taxon>Actinomycetes</taxon>
        <taxon>Catenulisporales</taxon>
        <taxon>Catenulisporaceae</taxon>
        <taxon>Catenulispora</taxon>
    </lineage>
</organism>
<dbReference type="CDD" id="cd04082">
    <property type="entry name" value="CBM35_pectate_lyase-like"/>
    <property type="match status" value="1"/>
</dbReference>
<dbReference type="Pfam" id="PF17137">
    <property type="entry name" value="DUF5110"/>
    <property type="match status" value="1"/>
</dbReference>
<dbReference type="PROSITE" id="PS51175">
    <property type="entry name" value="CBM6"/>
    <property type="match status" value="1"/>
</dbReference>
<dbReference type="eggNOG" id="COG1501">
    <property type="taxonomic scope" value="Bacteria"/>
</dbReference>
<dbReference type="Gene3D" id="2.60.40.1180">
    <property type="entry name" value="Golgi alpha-mannosidase II"/>
    <property type="match status" value="2"/>
</dbReference>
<dbReference type="Gene3D" id="2.60.40.1760">
    <property type="entry name" value="glycosyl hydrolase (family 31)"/>
    <property type="match status" value="1"/>
</dbReference>
<dbReference type="SUPFAM" id="SSF74650">
    <property type="entry name" value="Galactose mutarotase-like"/>
    <property type="match status" value="1"/>
</dbReference>
<dbReference type="InParanoid" id="C7Q3D9"/>
<dbReference type="GO" id="GO:0004553">
    <property type="term" value="F:hydrolase activity, hydrolyzing O-glycosyl compounds"/>
    <property type="evidence" value="ECO:0007669"/>
    <property type="project" value="InterPro"/>
</dbReference>
<dbReference type="KEGG" id="cai:Caci_6865"/>
<gene>
    <name evidence="4" type="ordered locus">Caci_6865</name>
</gene>
<dbReference type="InterPro" id="IPR048395">
    <property type="entry name" value="Glyco_hydro_31_C"/>
</dbReference>
<evidence type="ECO:0000256" key="2">
    <source>
        <dbReference type="RuleBase" id="RU361185"/>
    </source>
</evidence>
<dbReference type="InterPro" id="IPR033403">
    <property type="entry name" value="DUF5110"/>
</dbReference>
<dbReference type="GO" id="GO:0005975">
    <property type="term" value="P:carbohydrate metabolic process"/>
    <property type="evidence" value="ECO:0007669"/>
    <property type="project" value="InterPro"/>
</dbReference>
<dbReference type="PANTHER" id="PTHR43863">
    <property type="entry name" value="HYDROLASE, PUTATIVE (AFU_ORTHOLOGUE AFUA_1G03140)-RELATED"/>
    <property type="match status" value="1"/>
</dbReference>
<dbReference type="SUPFAM" id="SSF51011">
    <property type="entry name" value="Glycosyl hydrolase domain"/>
    <property type="match status" value="1"/>
</dbReference>
<dbReference type="EMBL" id="CP001700">
    <property type="protein sequence ID" value="ACU75704.1"/>
    <property type="molecule type" value="Genomic_DNA"/>
</dbReference>
<dbReference type="InterPro" id="IPR008979">
    <property type="entry name" value="Galactose-bd-like_sf"/>
</dbReference>
<dbReference type="PANTHER" id="PTHR43863:SF2">
    <property type="entry name" value="MALTASE-GLUCOAMYLASE"/>
    <property type="match status" value="1"/>
</dbReference>
<dbReference type="GO" id="GO:0030246">
    <property type="term" value="F:carbohydrate binding"/>
    <property type="evidence" value="ECO:0007669"/>
    <property type="project" value="InterPro"/>
</dbReference>
<dbReference type="Proteomes" id="UP000000851">
    <property type="component" value="Chromosome"/>
</dbReference>
<dbReference type="HOGENOM" id="CLU_301041_0_0_11"/>
<protein>
    <submittedName>
        <fullName evidence="4">Glycoside hydrolase family 31</fullName>
    </submittedName>
</protein>
<keyword evidence="5" id="KW-1185">Reference proteome</keyword>
<evidence type="ECO:0000256" key="1">
    <source>
        <dbReference type="ARBA" id="ARBA00007806"/>
    </source>
</evidence>
<dbReference type="InterPro" id="IPR025887">
    <property type="entry name" value="Glyco_hydro_31_N_dom"/>
</dbReference>
<dbReference type="CAZy" id="GH31">
    <property type="family name" value="Glycoside Hydrolase Family 31"/>
</dbReference>
<feature type="domain" description="CBM6" evidence="3">
    <location>
        <begin position="891"/>
        <end position="1016"/>
    </location>
</feature>
<reference evidence="4 5" key="1">
    <citation type="journal article" date="2009" name="Stand. Genomic Sci.">
        <title>Complete genome sequence of Catenulispora acidiphila type strain (ID 139908).</title>
        <authorList>
            <person name="Copeland A."/>
            <person name="Lapidus A."/>
            <person name="Glavina Del Rio T."/>
            <person name="Nolan M."/>
            <person name="Lucas S."/>
            <person name="Chen F."/>
            <person name="Tice H."/>
            <person name="Cheng J.F."/>
            <person name="Bruce D."/>
            <person name="Goodwin L."/>
            <person name="Pitluck S."/>
            <person name="Mikhailova N."/>
            <person name="Pati A."/>
            <person name="Ivanova N."/>
            <person name="Mavromatis K."/>
            <person name="Chen A."/>
            <person name="Palaniappan K."/>
            <person name="Chain P."/>
            <person name="Land M."/>
            <person name="Hauser L."/>
            <person name="Chang Y.J."/>
            <person name="Jeffries C.D."/>
            <person name="Chertkov O."/>
            <person name="Brettin T."/>
            <person name="Detter J.C."/>
            <person name="Han C."/>
            <person name="Ali Z."/>
            <person name="Tindall B.J."/>
            <person name="Goker M."/>
            <person name="Bristow J."/>
            <person name="Eisen J.A."/>
            <person name="Markowitz V."/>
            <person name="Hugenholtz P."/>
            <person name="Kyrpides N.C."/>
            <person name="Klenk H.P."/>
        </authorList>
    </citation>
    <scope>NUCLEOTIDE SEQUENCE [LARGE SCALE GENOMIC DNA]</scope>
    <source>
        <strain evidence="5">DSM 44928 / JCM 14897 / NBRC 102108 / NRRL B-24433 / ID139908</strain>
    </source>
</reference>
<dbReference type="STRING" id="479433.Caci_6865"/>
<dbReference type="Pfam" id="PF13802">
    <property type="entry name" value="Gal_mutarotas_2"/>
    <property type="match status" value="1"/>
</dbReference>
<dbReference type="AlphaFoldDB" id="C7Q3D9"/>
<evidence type="ECO:0000259" key="3">
    <source>
        <dbReference type="PROSITE" id="PS51175"/>
    </source>
</evidence>
<name>C7Q3D9_CATAD</name>
<dbReference type="InterPro" id="IPR051816">
    <property type="entry name" value="Glycosyl_Hydrolase_31"/>
</dbReference>
<keyword evidence="2" id="KW-0326">Glycosidase</keyword>
<dbReference type="CDD" id="cd14752">
    <property type="entry name" value="GH31_N"/>
    <property type="match status" value="1"/>
</dbReference>
<dbReference type="InterPro" id="IPR013780">
    <property type="entry name" value="Glyco_hydro_b"/>
</dbReference>
<dbReference type="SUPFAM" id="SSF51445">
    <property type="entry name" value="(Trans)glycosidases"/>
    <property type="match status" value="1"/>
</dbReference>
<dbReference type="InterPro" id="IPR017853">
    <property type="entry name" value="GH"/>
</dbReference>
<proteinExistence type="inferred from homology"/>
<dbReference type="CAZy" id="CBM35">
    <property type="family name" value="Carbohydrate-Binding Module Family 35"/>
</dbReference>
<keyword evidence="2 4" id="KW-0378">Hydrolase</keyword>
<dbReference type="InterPro" id="IPR011013">
    <property type="entry name" value="Gal_mutarotase_sf_dom"/>
</dbReference>
<dbReference type="InterPro" id="IPR000322">
    <property type="entry name" value="Glyco_hydro_31_TIM"/>
</dbReference>
<accession>C7Q3D9</accession>
<dbReference type="Pfam" id="PF01055">
    <property type="entry name" value="Glyco_hydro_31_2nd"/>
    <property type="match status" value="1"/>
</dbReference>
<evidence type="ECO:0000313" key="5">
    <source>
        <dbReference type="Proteomes" id="UP000000851"/>
    </source>
</evidence>
<sequence length="1016" mass="109108" precursor="true">MGSDSMGDVMKDYSIKRRTVLSTAVGALAVSTVNAVPAFGASADQLTDYASHTTDSRSITVTSTTGQQLRITAYGDQIVRVHAVRSGESFFSDTRYEMVVPANHTSMGGSLTVTVTTDTIEMHTAAADGLRIVLHRKPLRLEFYNRATGALLAKEDATRGITWSGTNSTVVAEAFVPSSSGERFLKAGHGILGRVPSLDRTGTTVSENYADANAAAHNPQEQAPGIVPFYLSNLGYGVFFNTTFDTTFTFNSSNGYGFSATGYGVSGIRPQVDYFLINGPQFTQLFDRYTQLTGRPRLPQRSIFGLHMTDHSFPDTSDENWWRQKITQHRAAGFPFDHQVNDNRWRAGSGAWSGSYFEFSSVRWPDPAGYAKWAATNGVTVTLDYNRNNSDLMENWKAGPPPGYSFASADISSVPQNNAVPDWSYPATRAWVWKVFWDKALNPSLKYPCDGLWIDETDEMGGIPYPAKMADGHTWAEGRNAYLLNLHKGIGEEGWDPAGSGHIGSAKRPWTWSRGATAGQQRYGHYWTGDIPSTYDEMRSQIRGMLTAGLGGFPFANIDGGGYGNGSVISDAFYRNWPVAWSSLAPIWRPHTSATVPSKGTLASRWPLDQGTQAQADFARYGRLRYTLMPYIYSLAHQSAATGMPMARAMVIDYQSRSQAYTHDLQYMWGPSLLVAPCTNDGGAVQQIWLPAGSTWYNFWADIKHTGSDSGDFAYTTRTGETPLFVKAGAILPKYPYAQSAAYFTKQQLEMDVYAGADGTFSVIEDDGVTESYRSGAQSTTQLTYTDAATRVAVAHPQGTYAGAPTSRRYIVRFHGLANPVGMRVNGGATLPAFTSEAAALISSGGAGSVWNASTKVLSVVTSQIAVVANGGTAATVEPSGAAFPAVSGGTVYEAETAHLDSAFIIDTSHPGYTGTGYADFNGSSSGPGISWTVTAAAAGKKQLSIRYANGGTTNRPMAVAVNGTTVATLTMAPTGAWDSWATVSCTATLPQSTTITVRATVTTANGANIDSLIVG</sequence>
<dbReference type="Pfam" id="PF21365">
    <property type="entry name" value="Glyco_hydro_31_3rd"/>
    <property type="match status" value="1"/>
</dbReference>
<dbReference type="Gene3D" id="2.60.120.260">
    <property type="entry name" value="Galactose-binding domain-like"/>
    <property type="match status" value="1"/>
</dbReference>
<dbReference type="InterPro" id="IPR005084">
    <property type="entry name" value="CBM6"/>
</dbReference>
<dbReference type="Pfam" id="PF03422">
    <property type="entry name" value="CBM_6"/>
    <property type="match status" value="1"/>
</dbReference>
<dbReference type="Gene3D" id="3.20.20.80">
    <property type="entry name" value="Glycosidases"/>
    <property type="match status" value="1"/>
</dbReference>
<dbReference type="SUPFAM" id="SSF49785">
    <property type="entry name" value="Galactose-binding domain-like"/>
    <property type="match status" value="1"/>
</dbReference>